<proteinExistence type="predicted"/>
<sequence length="306" mass="35187">MQNEISAAYIARRHGARNDAMNILKDGKMFIYKKSSDDVIEPDFFVNVEWHHARYASEVNHLLGFRMSECITPITHTILDEMNNILGFIRQLKPRPVPQDESSDEERSLPPHNPVSIWNVFNTIGLYAFTISVTEMESGVRTVVFNYRFRHLLASTVSNSEIPSAPIRLYAADEDSSFGNCSFIDDLGYNIRRSDSRTLVDGVESNSDGSSSDGCEEHLVFTTETRRMMAILTMDTHYNNTVIHFNQDFRIRGYSSLIQPSYYDNIGECPFPRGEQELSTLEQRAAIFSLAFYRELFYIMREEYCS</sequence>
<evidence type="ECO:0000313" key="2">
    <source>
        <dbReference type="Proteomes" id="UP000188320"/>
    </source>
</evidence>
<evidence type="ECO:0000313" key="1">
    <source>
        <dbReference type="EMBL" id="OMH79462.1"/>
    </source>
</evidence>
<protein>
    <submittedName>
        <fullName evidence="1">Uncharacterized protein</fullName>
    </submittedName>
</protein>
<name>A0A1R1PF07_ZANCU</name>
<reference evidence="2" key="1">
    <citation type="submission" date="2017-01" db="EMBL/GenBank/DDBJ databases">
        <authorList>
            <person name="Wang Y."/>
            <person name="White M."/>
            <person name="Kvist S."/>
            <person name="Moncalvo J.-M."/>
        </authorList>
    </citation>
    <scope>NUCLEOTIDE SEQUENCE [LARGE SCALE GENOMIC DNA]</scope>
    <source>
        <strain evidence="2">COL-18-3</strain>
    </source>
</reference>
<dbReference type="Proteomes" id="UP000188320">
    <property type="component" value="Unassembled WGS sequence"/>
</dbReference>
<gene>
    <name evidence="1" type="ORF">AX774_g7127</name>
</gene>
<dbReference type="AlphaFoldDB" id="A0A1R1PF07"/>
<dbReference type="EMBL" id="LSSK01001551">
    <property type="protein sequence ID" value="OMH79462.1"/>
    <property type="molecule type" value="Genomic_DNA"/>
</dbReference>
<comment type="caution">
    <text evidence="1">The sequence shown here is derived from an EMBL/GenBank/DDBJ whole genome shotgun (WGS) entry which is preliminary data.</text>
</comment>
<keyword evidence="2" id="KW-1185">Reference proteome</keyword>
<organism evidence="1 2">
    <name type="scientific">Zancudomyces culisetae</name>
    <name type="common">Gut fungus</name>
    <name type="synonym">Smittium culisetae</name>
    <dbReference type="NCBI Taxonomy" id="1213189"/>
    <lineage>
        <taxon>Eukaryota</taxon>
        <taxon>Fungi</taxon>
        <taxon>Fungi incertae sedis</taxon>
        <taxon>Zoopagomycota</taxon>
        <taxon>Kickxellomycotina</taxon>
        <taxon>Harpellomycetes</taxon>
        <taxon>Harpellales</taxon>
        <taxon>Legeriomycetaceae</taxon>
        <taxon>Zancudomyces</taxon>
    </lineage>
</organism>
<accession>A0A1R1PF07</accession>